<dbReference type="PANTHER" id="PTHR47642">
    <property type="entry name" value="ATP-DEPENDENT DNA HELICASE"/>
    <property type="match status" value="1"/>
</dbReference>
<dbReference type="GO" id="GO:0016787">
    <property type="term" value="F:hydrolase activity"/>
    <property type="evidence" value="ECO:0007669"/>
    <property type="project" value="UniProtKB-KW"/>
</dbReference>
<dbReference type="GO" id="GO:0006281">
    <property type="term" value="P:DNA repair"/>
    <property type="evidence" value="ECO:0007669"/>
    <property type="project" value="UniProtKB-KW"/>
</dbReference>
<dbReference type="Pfam" id="PF14214">
    <property type="entry name" value="Helitron_like_N"/>
    <property type="match status" value="1"/>
</dbReference>
<evidence type="ECO:0000259" key="4">
    <source>
        <dbReference type="Pfam" id="PF14214"/>
    </source>
</evidence>
<dbReference type="GO" id="GO:0005524">
    <property type="term" value="F:ATP binding"/>
    <property type="evidence" value="ECO:0007669"/>
    <property type="project" value="UniProtKB-KW"/>
</dbReference>
<protein>
    <recommendedName>
        <fullName evidence="1">ATP-dependent DNA helicase</fullName>
        <ecNumber evidence="1">5.6.2.3</ecNumber>
    </recommendedName>
</protein>
<keyword evidence="7" id="KW-1185">Reference proteome</keyword>
<comment type="similarity">
    <text evidence="1">Belongs to the helicase family.</text>
</comment>
<feature type="domain" description="DNA helicase Pif1-like DEAD-box helicase" evidence="3">
    <location>
        <begin position="1043"/>
        <end position="1265"/>
    </location>
</feature>
<dbReference type="GO" id="GO:0043139">
    <property type="term" value="F:5'-3' DNA helicase activity"/>
    <property type="evidence" value="ECO:0007669"/>
    <property type="project" value="UniProtKB-EC"/>
</dbReference>
<keyword evidence="1" id="KW-0067">ATP-binding</keyword>
<evidence type="ECO:0000259" key="5">
    <source>
        <dbReference type="Pfam" id="PF20209"/>
    </source>
</evidence>
<organism evidence="6 7">
    <name type="scientific">Trichogramma kaykai</name>
    <dbReference type="NCBI Taxonomy" id="54128"/>
    <lineage>
        <taxon>Eukaryota</taxon>
        <taxon>Metazoa</taxon>
        <taxon>Ecdysozoa</taxon>
        <taxon>Arthropoda</taxon>
        <taxon>Hexapoda</taxon>
        <taxon>Insecta</taxon>
        <taxon>Pterygota</taxon>
        <taxon>Neoptera</taxon>
        <taxon>Endopterygota</taxon>
        <taxon>Hymenoptera</taxon>
        <taxon>Apocrita</taxon>
        <taxon>Proctotrupomorpha</taxon>
        <taxon>Chalcidoidea</taxon>
        <taxon>Trichogrammatidae</taxon>
        <taxon>Trichogramma</taxon>
    </lineage>
</organism>
<feature type="domain" description="Helitron helicase-like" evidence="4">
    <location>
        <begin position="443"/>
        <end position="587"/>
    </location>
</feature>
<dbReference type="Gene3D" id="3.40.50.300">
    <property type="entry name" value="P-loop containing nucleotide triphosphate hydrolases"/>
    <property type="match status" value="2"/>
</dbReference>
<keyword evidence="1" id="KW-0547">Nucleotide-binding</keyword>
<feature type="compositionally biased region" description="Basic and acidic residues" evidence="2">
    <location>
        <begin position="18"/>
        <end position="53"/>
    </location>
</feature>
<feature type="region of interest" description="Disordered" evidence="2">
    <location>
        <begin position="103"/>
        <end position="124"/>
    </location>
</feature>
<keyword evidence="1" id="KW-0347">Helicase</keyword>
<evidence type="ECO:0000259" key="3">
    <source>
        <dbReference type="Pfam" id="PF05970"/>
    </source>
</evidence>
<dbReference type="CDD" id="cd18809">
    <property type="entry name" value="SF1_C_RecD"/>
    <property type="match status" value="1"/>
</dbReference>
<proteinExistence type="inferred from homology"/>
<dbReference type="EC" id="5.6.2.3" evidence="1"/>
<dbReference type="InterPro" id="IPR051055">
    <property type="entry name" value="PIF1_helicase"/>
</dbReference>
<dbReference type="InterPro" id="IPR027417">
    <property type="entry name" value="P-loop_NTPase"/>
</dbReference>
<keyword evidence="1" id="KW-0233">DNA recombination</keyword>
<accession>A0ABD2W356</accession>
<feature type="domain" description="DUF6570" evidence="5">
    <location>
        <begin position="144"/>
        <end position="272"/>
    </location>
</feature>
<dbReference type="InterPro" id="IPR010285">
    <property type="entry name" value="DNA_helicase_pif1-like_DEAD"/>
</dbReference>
<evidence type="ECO:0000313" key="6">
    <source>
        <dbReference type="EMBL" id="KAL3386922.1"/>
    </source>
</evidence>
<sequence>MRLDDNYKQNENELNIGRNREMRQNPEYRDNENEKNMERNRQMRLDDNYKQNENELNIGRNKEMRQIPEYRDNENENNMERNRQMRLDDNYKQNENELNIGRNREMRQNPEYRDNENENNMERNRQMRLDDNYKQNENELNIDKIPKITETENLKFPNIPDYISNLTPIEERMVSPYIPFMQIKALQPYALNSQLSLLGSIVNIATDVNEMVSELPRKFNELSVVQIKLKRHVEHQSNYMYETIKPSNVCKALKFLKDTPLYKENNIEISTDFFTHYEENNVNMNFIVEEQDLQKSQNTTGENIVKKINEFKRNENELVDTYELNDEVLLIDNNEFSSNTHNSIVIAPGQNKQPLPWHKLKNYDELCFPKIFGGYHFDKQNILTYSERVLSEIRRKDRRSCVPTRLLFMAKQKLEKSVYSNMNICLRKIYKNDNLKAENVLNTKTLHDMYRLDEGYKFLKQVRSSPSYWQEKKKHLFSMIKQLGFPTLFITLSASETKNFDLLKILYNLKFGKNLTKQELIDLHPNIKTQLIRDDPVTCVRYLNERFSQIIKLLTNKNGIFGQYYVTDYFVRCEFQQRGSVHQHAVLYCNNVPQYDETNIESELKLLQFIDSFITCEYDPKNPYMMFQRHKHTHSCYKGKKKTKKCRFDYPKYVMRKTCILKPLNDEELTGNENIHIIKIKDMMLKFFNENIMMNYDDILHNLEITENEYIQAIRSTLKNKKLFYKRTSLEVAINPYNPTILKLLGSNMDLQGILDAYAAAFYMVNYVTKIDSGLSKLLKEASEDIVDGNTNIQQRFSKIANIFINGSVMSTQEAAYHTLSLPLCYSSRSSIYINTAPKNDRTRILKNKKDLQKLPPNSKNIYKSNIFEKYEKRKNCLEDMCLSDFACKFSDINKLIKKDEDTFDDNDNLISRHKDKILRCHNYKLDIDPTNYYRENLLLFFPFRNENVEIENQNYKQLFTKNINIIIKNKTKFYKIDETEIQNALQNIELQENEDEINPTSNHENIDILQQIGNEKTNKKIYKLLFPKIITKKEIFDQMNVLNNKQKEIIMHILHCFKTQKLPLRIFINGSAGVGKSTVINTLFQLLTIQFNEIPGENTENNKILLCAPSGKAAYLIGGVTCHHAFALPINQCGQPMKALSEDIASTIRCNFQFIKLIIIDEISMVGSNMFYEIDTRLRQIFGINKSFGGISIITVGDLHQLPPVLDKPIYKHSSNSSLAMLSPYTLWDEFNMFTLTQIMRQQNDIPFINVLNNIAKGTTNENDCKLINTRTTLETNIPTDAIRLYSQNKFVDKYNTKKIMNTPGKLTISVCDDKIIDQIPELQKQKLLSNMKTKKRQECGGLHYQLQLKLGIKYMITTNINVEDGLVNGAYGTLKWIDYDNIVPKTLWIDFGKNKKIGMKAKNAYKLPYPNISEKNLIPIQKTHIINNLKTGIQITRCQFPLTPAEAITIHKSQGETYDKVCLDVTKLNNKFTTNSLLYVAFSRTDVYGQNGSSRVALKSHTDAYGQNGSSRITLNSYTDVYGQNGSSRVALKSHTDVYGQNVSSRVSFNFSTDVYGQNESSRVALKSYTDVYGQNGSSRVALKSHTDVYGQSGSSRVSFNFSTDVYGQNESSRVALKSYTDVYGQNGSSRVAFKSHTDAYGQNGSSRVCFNFSTDVYGQNESSRVALKSYTDVYGQNGSSRVALKSHTDAYGQNGSSRIALNSYTDVYGQNGSSRVALKSHTDVYGQNGSSRVSFNFSTDVYGQNGSSRVSFNFSTDVYGQNGSSRVALKSHTDVYGQNVSSRVSFNFSTDVYGQNGSSRVALKSHTDVYGQNVSSRVALKSHTDAYGQSGSSRIALNSYTDVYGQNGSSRVNLKSHTDVYGQNVSSRVSFNFSTDVYGQNGSSRVALKSHTDVYGQNVSSRVALKSHTDVYGQNESSRVALKSYTDVYGQNGSSRVALKSHTDVYGQSGSSRVALNSYTDAYGQNGTSRVALKSHTDVYGQNVSSRVSFNFSTDVYGQNGSSRVALKSHTDVYGQNVSSRVALKSHTDVYGQNESSRVALKSYTDVYGQNGSSRVALKSHTDVYGQSGSSRVALNSYTDVYGQNGSSRVALKSYTDVYGQNGSSRVAFKSHTDAYGQNGSSRVCFNFSTDVYGQNESSRVALKSYTDVYGQNGSSRVALKSHTDVYGQSGSSRVALNSYTDAYGQNGTSRVALKSHTDVYGQNVSSRVSFNFSTDVYGQNGSSRVALKSHTDAYGQNGSSRIALNSYTDVYGQNGSSRVALKSHTDVYGQNSHTDAYGQSGSSRVALNSYTDVYGQNGSSRVAFKSHTDAYGQNGSSRVCFNFSTDVYGQNGSSRVALKSYTDVYGQNGSSRVALKSHTDVYGQSGSSRVALNSYTDAYGQNGSSRVCFNFSTDVYGQNESSRVVLKSHTDVYGQNVSSRVSSNFSTDVYGQNESSRVALKSHTDAYGQNGSSRVALKSHTDVYKKQVPILYSYFHTQPMLICNEFFFGEIL</sequence>
<dbReference type="Pfam" id="PF20209">
    <property type="entry name" value="DUF6570"/>
    <property type="match status" value="1"/>
</dbReference>
<name>A0ABD2W356_9HYME</name>
<dbReference type="InterPro" id="IPR046700">
    <property type="entry name" value="DUF6570"/>
</dbReference>
<feature type="compositionally biased region" description="Basic and acidic residues" evidence="2">
    <location>
        <begin position="1"/>
        <end position="11"/>
    </location>
</feature>
<evidence type="ECO:0000256" key="1">
    <source>
        <dbReference type="RuleBase" id="RU363044"/>
    </source>
</evidence>
<dbReference type="Proteomes" id="UP001627154">
    <property type="component" value="Unassembled WGS sequence"/>
</dbReference>
<comment type="catalytic activity">
    <reaction evidence="1">
        <text>ATP + H2O = ADP + phosphate + H(+)</text>
        <dbReference type="Rhea" id="RHEA:13065"/>
        <dbReference type="ChEBI" id="CHEBI:15377"/>
        <dbReference type="ChEBI" id="CHEBI:15378"/>
        <dbReference type="ChEBI" id="CHEBI:30616"/>
        <dbReference type="ChEBI" id="CHEBI:43474"/>
        <dbReference type="ChEBI" id="CHEBI:456216"/>
        <dbReference type="EC" id="5.6.2.3"/>
    </reaction>
</comment>
<dbReference type="PANTHER" id="PTHR47642:SF8">
    <property type="entry name" value="ATP-DEPENDENT DNA HELICASE"/>
    <property type="match status" value="1"/>
</dbReference>
<dbReference type="EMBL" id="JBJJXI010000142">
    <property type="protein sequence ID" value="KAL3386922.1"/>
    <property type="molecule type" value="Genomic_DNA"/>
</dbReference>
<keyword evidence="1" id="KW-0227">DNA damage</keyword>
<feature type="region of interest" description="Disordered" evidence="2">
    <location>
        <begin position="1"/>
        <end position="56"/>
    </location>
</feature>
<keyword evidence="1" id="KW-0378">Hydrolase</keyword>
<keyword evidence="1" id="KW-0234">DNA repair</keyword>
<reference evidence="6 7" key="1">
    <citation type="journal article" date="2024" name="bioRxiv">
        <title>A reference genome for Trichogramma kaykai: A tiny desert-dwelling parasitoid wasp with competing sex-ratio distorters.</title>
        <authorList>
            <person name="Culotta J."/>
            <person name="Lindsey A.R."/>
        </authorList>
    </citation>
    <scope>NUCLEOTIDE SEQUENCE [LARGE SCALE GENOMIC DNA]</scope>
    <source>
        <strain evidence="6 7">KSX58</strain>
    </source>
</reference>
<dbReference type="Pfam" id="PF05970">
    <property type="entry name" value="PIF1"/>
    <property type="match status" value="1"/>
</dbReference>
<dbReference type="SUPFAM" id="SSF52540">
    <property type="entry name" value="P-loop containing nucleoside triphosphate hydrolases"/>
    <property type="match status" value="2"/>
</dbReference>
<gene>
    <name evidence="6" type="ORF">TKK_017693</name>
</gene>
<evidence type="ECO:0000256" key="2">
    <source>
        <dbReference type="SAM" id="MobiDB-lite"/>
    </source>
</evidence>
<comment type="caution">
    <text evidence="6">The sequence shown here is derived from an EMBL/GenBank/DDBJ whole genome shotgun (WGS) entry which is preliminary data.</text>
</comment>
<dbReference type="InterPro" id="IPR025476">
    <property type="entry name" value="Helitron_helicase-like"/>
</dbReference>
<dbReference type="GO" id="GO:0006310">
    <property type="term" value="P:DNA recombination"/>
    <property type="evidence" value="ECO:0007669"/>
    <property type="project" value="UniProtKB-KW"/>
</dbReference>
<comment type="cofactor">
    <cofactor evidence="1">
        <name>Mg(2+)</name>
        <dbReference type="ChEBI" id="CHEBI:18420"/>
    </cofactor>
</comment>
<evidence type="ECO:0000313" key="7">
    <source>
        <dbReference type="Proteomes" id="UP001627154"/>
    </source>
</evidence>